<evidence type="ECO:0000256" key="1">
    <source>
        <dbReference type="ARBA" id="ARBA00005854"/>
    </source>
</evidence>
<evidence type="ECO:0000256" key="2">
    <source>
        <dbReference type="ARBA" id="ARBA00023002"/>
    </source>
</evidence>
<dbReference type="PANTHER" id="PTHR10996">
    <property type="entry name" value="2-HYDROXYACID DEHYDROGENASE-RELATED"/>
    <property type="match status" value="1"/>
</dbReference>
<keyword evidence="2" id="KW-0560">Oxidoreductase</keyword>
<organism evidence="4 5">
    <name type="scientific">Candidatus Zambryskibacteria bacterium RIFOXYD2_FULL_43_10</name>
    <dbReference type="NCBI Taxonomy" id="1802782"/>
    <lineage>
        <taxon>Bacteria</taxon>
        <taxon>Candidatus Zambryskiibacteriota</taxon>
    </lineage>
</organism>
<dbReference type="EMBL" id="MHWZ01000029">
    <property type="protein sequence ID" value="OHB17115.1"/>
    <property type="molecule type" value="Genomic_DNA"/>
</dbReference>
<dbReference type="AlphaFoldDB" id="A0A1G2V665"/>
<gene>
    <name evidence="4" type="ORF">A2544_01145</name>
</gene>
<dbReference type="STRING" id="1802782.A2544_01145"/>
<evidence type="ECO:0000259" key="3">
    <source>
        <dbReference type="Pfam" id="PF02826"/>
    </source>
</evidence>
<dbReference type="PANTHER" id="PTHR10996:SF257">
    <property type="entry name" value="GLYOXYLATE REDUCTASE 1"/>
    <property type="match status" value="1"/>
</dbReference>
<proteinExistence type="inferred from homology"/>
<dbReference type="InterPro" id="IPR006140">
    <property type="entry name" value="D-isomer_DH_NAD-bd"/>
</dbReference>
<evidence type="ECO:0000313" key="4">
    <source>
        <dbReference type="EMBL" id="OHB17115.1"/>
    </source>
</evidence>
<dbReference type="GO" id="GO:0016618">
    <property type="term" value="F:hydroxypyruvate reductase [NAD(P)H] activity"/>
    <property type="evidence" value="ECO:0007669"/>
    <property type="project" value="TreeGrafter"/>
</dbReference>
<dbReference type="Gene3D" id="3.40.50.720">
    <property type="entry name" value="NAD(P)-binding Rossmann-like Domain"/>
    <property type="match status" value="2"/>
</dbReference>
<dbReference type="InterPro" id="IPR036291">
    <property type="entry name" value="NAD(P)-bd_dom_sf"/>
</dbReference>
<dbReference type="InterPro" id="IPR050223">
    <property type="entry name" value="D-isomer_2-hydroxyacid_DH"/>
</dbReference>
<feature type="domain" description="D-isomer specific 2-hydroxyacid dehydrogenase NAD-binding" evidence="3">
    <location>
        <begin position="1"/>
        <end position="71"/>
    </location>
</feature>
<sequence length="103" mass="11198">MIGEQELALMKQSAYLINVGRGGTLNHQALTEALTTRRIAGAALDVTDPEPLPRDHSMLALDNLVITPHISSATIETRSRMGQIAAEHLEVGLRGKPLRHQLV</sequence>
<dbReference type="SUPFAM" id="SSF51735">
    <property type="entry name" value="NAD(P)-binding Rossmann-fold domains"/>
    <property type="match status" value="1"/>
</dbReference>
<dbReference type="Pfam" id="PF02826">
    <property type="entry name" value="2-Hacid_dh_C"/>
    <property type="match status" value="1"/>
</dbReference>
<dbReference type="GO" id="GO:0005829">
    <property type="term" value="C:cytosol"/>
    <property type="evidence" value="ECO:0007669"/>
    <property type="project" value="TreeGrafter"/>
</dbReference>
<evidence type="ECO:0000313" key="5">
    <source>
        <dbReference type="Proteomes" id="UP000176868"/>
    </source>
</evidence>
<accession>A0A1G2V665</accession>
<reference evidence="4 5" key="1">
    <citation type="journal article" date="2016" name="Nat. Commun.">
        <title>Thousands of microbial genomes shed light on interconnected biogeochemical processes in an aquifer system.</title>
        <authorList>
            <person name="Anantharaman K."/>
            <person name="Brown C.T."/>
            <person name="Hug L.A."/>
            <person name="Sharon I."/>
            <person name="Castelle C.J."/>
            <person name="Probst A.J."/>
            <person name="Thomas B.C."/>
            <person name="Singh A."/>
            <person name="Wilkins M.J."/>
            <person name="Karaoz U."/>
            <person name="Brodie E.L."/>
            <person name="Williams K.H."/>
            <person name="Hubbard S.S."/>
            <person name="Banfield J.F."/>
        </authorList>
    </citation>
    <scope>NUCLEOTIDE SEQUENCE [LARGE SCALE GENOMIC DNA]</scope>
</reference>
<dbReference type="Proteomes" id="UP000176868">
    <property type="component" value="Unassembled WGS sequence"/>
</dbReference>
<dbReference type="GO" id="GO:0030267">
    <property type="term" value="F:glyoxylate reductase (NADPH) activity"/>
    <property type="evidence" value="ECO:0007669"/>
    <property type="project" value="TreeGrafter"/>
</dbReference>
<dbReference type="GO" id="GO:0051287">
    <property type="term" value="F:NAD binding"/>
    <property type="evidence" value="ECO:0007669"/>
    <property type="project" value="InterPro"/>
</dbReference>
<protein>
    <recommendedName>
        <fullName evidence="3">D-isomer specific 2-hydroxyacid dehydrogenase NAD-binding domain-containing protein</fullName>
    </recommendedName>
</protein>
<name>A0A1G2V665_9BACT</name>
<comment type="similarity">
    <text evidence="1">Belongs to the D-isomer specific 2-hydroxyacid dehydrogenase family.</text>
</comment>
<comment type="caution">
    <text evidence="4">The sequence shown here is derived from an EMBL/GenBank/DDBJ whole genome shotgun (WGS) entry which is preliminary data.</text>
</comment>